<proteinExistence type="predicted"/>
<name>A0A2S9I744_9GAMM</name>
<dbReference type="PANTHER" id="PTHR43280:SF32">
    <property type="entry name" value="TRANSCRIPTIONAL REGULATORY PROTEIN"/>
    <property type="match status" value="1"/>
</dbReference>
<dbReference type="InterPro" id="IPR018060">
    <property type="entry name" value="HTH_AraC"/>
</dbReference>
<dbReference type="Gene3D" id="2.60.120.10">
    <property type="entry name" value="Jelly Rolls"/>
    <property type="match status" value="1"/>
</dbReference>
<reference evidence="5 6" key="1">
    <citation type="submission" date="2017-10" db="EMBL/GenBank/DDBJ databases">
        <title>Draft genome of two endophytic bacteria isolated from 'guarana' Paullinia cupana (Mart.) Ducke.</title>
        <authorList>
            <person name="Siqueira K.A."/>
            <person name="Liotti R.G."/>
            <person name="Mendes T.A."/>
            <person name="Soares M.A."/>
        </authorList>
    </citation>
    <scope>NUCLEOTIDE SEQUENCE [LARGE SCALE GENOMIC DNA]</scope>
    <source>
        <strain evidence="5 6">342</strain>
    </source>
</reference>
<dbReference type="Proteomes" id="UP000239181">
    <property type="component" value="Unassembled WGS sequence"/>
</dbReference>
<evidence type="ECO:0000259" key="4">
    <source>
        <dbReference type="PROSITE" id="PS01124"/>
    </source>
</evidence>
<keyword evidence="2" id="KW-0238">DNA-binding</keyword>
<evidence type="ECO:0000313" key="6">
    <source>
        <dbReference type="Proteomes" id="UP000239181"/>
    </source>
</evidence>
<accession>A0A2S9I744</accession>
<dbReference type="InterPro" id="IPR014710">
    <property type="entry name" value="RmlC-like_jellyroll"/>
</dbReference>
<organism evidence="5 6">
    <name type="scientific">Pantoea coffeiphila</name>
    <dbReference type="NCBI Taxonomy" id="1465635"/>
    <lineage>
        <taxon>Bacteria</taxon>
        <taxon>Pseudomonadati</taxon>
        <taxon>Pseudomonadota</taxon>
        <taxon>Gammaproteobacteria</taxon>
        <taxon>Enterobacterales</taxon>
        <taxon>Erwiniaceae</taxon>
        <taxon>Pantoea</taxon>
    </lineage>
</organism>
<keyword evidence="1" id="KW-0805">Transcription regulation</keyword>
<evidence type="ECO:0000256" key="3">
    <source>
        <dbReference type="ARBA" id="ARBA00023163"/>
    </source>
</evidence>
<dbReference type="InterPro" id="IPR009057">
    <property type="entry name" value="Homeodomain-like_sf"/>
</dbReference>
<dbReference type="PANTHER" id="PTHR43280">
    <property type="entry name" value="ARAC-FAMILY TRANSCRIPTIONAL REGULATOR"/>
    <property type="match status" value="1"/>
</dbReference>
<evidence type="ECO:0000256" key="2">
    <source>
        <dbReference type="ARBA" id="ARBA00023125"/>
    </source>
</evidence>
<keyword evidence="6" id="KW-1185">Reference proteome</keyword>
<dbReference type="SUPFAM" id="SSF51215">
    <property type="entry name" value="Regulatory protein AraC"/>
    <property type="match status" value="1"/>
</dbReference>
<dbReference type="InterPro" id="IPR003313">
    <property type="entry name" value="AraC-bd"/>
</dbReference>
<dbReference type="GO" id="GO:0003700">
    <property type="term" value="F:DNA-binding transcription factor activity"/>
    <property type="evidence" value="ECO:0007669"/>
    <property type="project" value="InterPro"/>
</dbReference>
<dbReference type="RefSeq" id="WP_105594578.1">
    <property type="nucleotide sequence ID" value="NZ_PDET01000017.1"/>
</dbReference>
<dbReference type="Pfam" id="PF12833">
    <property type="entry name" value="HTH_18"/>
    <property type="match status" value="1"/>
</dbReference>
<feature type="domain" description="HTH araC/xylS-type" evidence="4">
    <location>
        <begin position="194"/>
        <end position="292"/>
    </location>
</feature>
<dbReference type="AlphaFoldDB" id="A0A2S9I744"/>
<dbReference type="EMBL" id="PDET01000017">
    <property type="protein sequence ID" value="PRD13618.1"/>
    <property type="molecule type" value="Genomic_DNA"/>
</dbReference>
<dbReference type="SMART" id="SM00342">
    <property type="entry name" value="HTH_ARAC"/>
    <property type="match status" value="1"/>
</dbReference>
<evidence type="ECO:0000313" key="5">
    <source>
        <dbReference type="EMBL" id="PRD13618.1"/>
    </source>
</evidence>
<dbReference type="SUPFAM" id="SSF46689">
    <property type="entry name" value="Homeodomain-like"/>
    <property type="match status" value="1"/>
</dbReference>
<dbReference type="InterPro" id="IPR037923">
    <property type="entry name" value="HTH-like"/>
</dbReference>
<dbReference type="PROSITE" id="PS01124">
    <property type="entry name" value="HTH_ARAC_FAMILY_2"/>
    <property type="match status" value="1"/>
</dbReference>
<dbReference type="OrthoDB" id="9814125at2"/>
<keyword evidence="3" id="KW-0804">Transcription</keyword>
<sequence length="294" mass="33636">MTMVKKGQKALKFIDTLSYEPSRGYLHDVEVFTVSDLRKRFGYDRMKIPHRYAFGMVLLITKGECEQSIDFQTMHCRAGDLLVVSAGQAHRFGNETDWEGQIVLFRAESVPELKKAGVMSATPQLLQLHEGQYEQVLIHINQLRIDAQLEGGKQEVNKLLQLQLRSLLTRIAIMTNQSDAACEQSSSRSYRRYNEFSDMLEKHYMIQPDLNFFAAKIGCSVKSLSRSVFQFSGLSAKKLMTKRIVLEAKRLLVHSDMNVAEISEALGFDEPTNFIKFFKRSERCTPGEFRDMTA</sequence>
<comment type="caution">
    <text evidence="5">The sequence shown here is derived from an EMBL/GenBank/DDBJ whole genome shotgun (WGS) entry which is preliminary data.</text>
</comment>
<dbReference type="Gene3D" id="1.10.10.60">
    <property type="entry name" value="Homeodomain-like"/>
    <property type="match status" value="1"/>
</dbReference>
<dbReference type="Pfam" id="PF02311">
    <property type="entry name" value="AraC_binding"/>
    <property type="match status" value="1"/>
</dbReference>
<gene>
    <name evidence="5" type="ORF">CQW29_20445</name>
</gene>
<evidence type="ECO:0000256" key="1">
    <source>
        <dbReference type="ARBA" id="ARBA00023015"/>
    </source>
</evidence>
<dbReference type="GO" id="GO:0043565">
    <property type="term" value="F:sequence-specific DNA binding"/>
    <property type="evidence" value="ECO:0007669"/>
    <property type="project" value="InterPro"/>
</dbReference>
<protein>
    <recommendedName>
        <fullName evidence="4">HTH araC/xylS-type domain-containing protein</fullName>
    </recommendedName>
</protein>